<gene>
    <name evidence="1" type="ORF">IHE70_45115</name>
</gene>
<sequence length="71" mass="8155">MHQWRDLKHQPVSRWLQLVRSQHLTIELATPDEVRQRAAVRDRWREGILVRGVAPLPGSNAIKAIDAALRA</sequence>
<evidence type="ECO:0000313" key="2">
    <source>
        <dbReference type="Proteomes" id="UP000661025"/>
    </source>
</evidence>
<reference evidence="1" key="1">
    <citation type="submission" date="2020-09" db="EMBL/GenBank/DDBJ databases">
        <title>Streptomyces canutascabiei sp. nov., which causes potato common scab and is distributed across the world.</title>
        <authorList>
            <person name="Nguyen H.P."/>
            <person name="Weisberg A.J."/>
            <person name="Chang J.H."/>
            <person name="Clarke C.R."/>
        </authorList>
    </citation>
    <scope>NUCLEOTIDE SEQUENCE</scope>
    <source>
        <strain evidence="1">ID-01-6.2a</strain>
    </source>
</reference>
<dbReference type="AlphaFoldDB" id="A0A927QQX0"/>
<dbReference type="Proteomes" id="UP000661025">
    <property type="component" value="Unassembled WGS sequence"/>
</dbReference>
<proteinExistence type="predicted"/>
<name>A0A927QQX0_9ACTN</name>
<organism evidence="1 2">
    <name type="scientific">Streptomyces caniscabiei</name>
    <dbReference type="NCBI Taxonomy" id="2746961"/>
    <lineage>
        <taxon>Bacteria</taxon>
        <taxon>Bacillati</taxon>
        <taxon>Actinomycetota</taxon>
        <taxon>Actinomycetes</taxon>
        <taxon>Kitasatosporales</taxon>
        <taxon>Streptomycetaceae</taxon>
        <taxon>Streptomyces</taxon>
    </lineage>
</organism>
<protein>
    <submittedName>
        <fullName evidence="1">Uncharacterized protein</fullName>
    </submittedName>
</protein>
<dbReference type="EMBL" id="JACYXT010000056">
    <property type="protein sequence ID" value="MBD9730212.1"/>
    <property type="molecule type" value="Genomic_DNA"/>
</dbReference>
<accession>A0A927QQX0</accession>
<evidence type="ECO:0000313" key="1">
    <source>
        <dbReference type="EMBL" id="MBD9730212.1"/>
    </source>
</evidence>
<comment type="caution">
    <text evidence="1">The sequence shown here is derived from an EMBL/GenBank/DDBJ whole genome shotgun (WGS) entry which is preliminary data.</text>
</comment>